<evidence type="ECO:0000256" key="10">
    <source>
        <dbReference type="SAM" id="Coils"/>
    </source>
</evidence>
<name>A0A975S4E0_9RHOB</name>
<evidence type="ECO:0000256" key="7">
    <source>
        <dbReference type="ARBA" id="ARBA00022989"/>
    </source>
</evidence>
<keyword evidence="6 9" id="KW-0812">Transmembrane</keyword>
<dbReference type="RefSeq" id="WP_215507278.1">
    <property type="nucleotide sequence ID" value="NZ_CP076365.1"/>
</dbReference>
<dbReference type="KEGG" id="gfu:KM031_21355"/>
<dbReference type="Pfam" id="PF25994">
    <property type="entry name" value="HH_AprE"/>
    <property type="match status" value="1"/>
</dbReference>
<keyword evidence="14" id="KW-0614">Plasmid</keyword>
<comment type="subcellular location">
    <subcellularLocation>
        <location evidence="1 9">Cell inner membrane</location>
        <topology evidence="1 9">Single-pass membrane protein</topology>
    </subcellularLocation>
</comment>
<evidence type="ECO:0000256" key="5">
    <source>
        <dbReference type="ARBA" id="ARBA00022519"/>
    </source>
</evidence>
<organism evidence="14 15">
    <name type="scientific">Gemmobacter fulvus</name>
    <dbReference type="NCBI Taxonomy" id="2840474"/>
    <lineage>
        <taxon>Bacteria</taxon>
        <taxon>Pseudomonadati</taxon>
        <taxon>Pseudomonadota</taxon>
        <taxon>Alphaproteobacteria</taxon>
        <taxon>Rhodobacterales</taxon>
        <taxon>Paracoccaceae</taxon>
        <taxon>Gemmobacter</taxon>
    </lineage>
</organism>
<evidence type="ECO:0000256" key="3">
    <source>
        <dbReference type="ARBA" id="ARBA00022448"/>
    </source>
</evidence>
<evidence type="ECO:0000313" key="14">
    <source>
        <dbReference type="EMBL" id="QWK92978.1"/>
    </source>
</evidence>
<dbReference type="NCBIfam" id="TIGR01843">
    <property type="entry name" value="type_I_hlyD"/>
    <property type="match status" value="1"/>
</dbReference>
<evidence type="ECO:0000256" key="1">
    <source>
        <dbReference type="ARBA" id="ARBA00004377"/>
    </source>
</evidence>
<dbReference type="PRINTS" id="PR01490">
    <property type="entry name" value="RTXTOXIND"/>
</dbReference>
<evidence type="ECO:0000259" key="13">
    <source>
        <dbReference type="Pfam" id="PF26002"/>
    </source>
</evidence>
<protein>
    <recommendedName>
        <fullName evidence="9">Membrane fusion protein (MFP) family protein</fullName>
    </recommendedName>
</protein>
<dbReference type="InterPro" id="IPR050739">
    <property type="entry name" value="MFP"/>
</dbReference>
<dbReference type="GO" id="GO:0015031">
    <property type="term" value="P:protein transport"/>
    <property type="evidence" value="ECO:0007669"/>
    <property type="project" value="InterPro"/>
</dbReference>
<feature type="region of interest" description="Disordered" evidence="11">
    <location>
        <begin position="1"/>
        <end position="32"/>
    </location>
</feature>
<keyword evidence="10" id="KW-0175">Coiled coil</keyword>
<keyword evidence="4 9" id="KW-1003">Cell membrane</keyword>
<evidence type="ECO:0000256" key="9">
    <source>
        <dbReference type="RuleBase" id="RU365093"/>
    </source>
</evidence>
<feature type="coiled-coil region" evidence="10">
    <location>
        <begin position="182"/>
        <end position="216"/>
    </location>
</feature>
<sequence length="465" mass="51036">MNVVNLPSAAPTSRPSAATGPLHPHPSTAPQTTIETCDRQLQRSLRASAITILLCFGLVGGWLAVARLDSAVVTSGVLENANTTRQIQHLEGGIVREIFVRSGDQVKAGDLLLRLDPTESAATAELFDTQILGSRARQERLEAELRMADTLTFSPALVAQLAADPAIARVAENEIQRFDIQRSELLQARNLLQTNIAQAEEEIRANTVRRSIAERETVLVKADLADQKSLLERGLTSQTRVTQLEQASLTLEEKIAQADIEIARIRQSIIGFRLQMTQLEQEYRSRAAENLEQVSTEIRSLERDAIIATDSLNRVEIRSPVDGTVQESILGTIGAIVRGGDTIMKIAPAEADYIIVTRVSPNDIDGLLPGSDALITFPAFQLLSLPPAEGELLTLSRDRVVDPVTRTDYYEARVRLDEATLPDEPRERLVAGMSATTILPTGKRTALNYLVGPMLRRFQSAMREE</sequence>
<geneLocation type="plasmid" evidence="14 15">
    <name>p4</name>
</geneLocation>
<comment type="similarity">
    <text evidence="2 9">Belongs to the membrane fusion protein (MFP) (TC 8.A.1) family.</text>
</comment>
<keyword evidence="3 9" id="KW-0813">Transport</keyword>
<evidence type="ECO:0000256" key="8">
    <source>
        <dbReference type="ARBA" id="ARBA00023136"/>
    </source>
</evidence>
<keyword evidence="5 9" id="KW-0997">Cell inner membrane</keyword>
<dbReference type="AlphaFoldDB" id="A0A975S4E0"/>
<keyword evidence="8 9" id="KW-0472">Membrane</keyword>
<dbReference type="InterPro" id="IPR058982">
    <property type="entry name" value="Beta-barrel_AprE"/>
</dbReference>
<evidence type="ECO:0000256" key="2">
    <source>
        <dbReference type="ARBA" id="ARBA00009477"/>
    </source>
</evidence>
<dbReference type="GO" id="GO:0005886">
    <property type="term" value="C:plasma membrane"/>
    <property type="evidence" value="ECO:0007669"/>
    <property type="project" value="UniProtKB-SubCell"/>
</dbReference>
<dbReference type="EMBL" id="CP076365">
    <property type="protein sequence ID" value="QWK92978.1"/>
    <property type="molecule type" value="Genomic_DNA"/>
</dbReference>
<dbReference type="Gene3D" id="2.40.50.100">
    <property type="match status" value="1"/>
</dbReference>
<evidence type="ECO:0000256" key="6">
    <source>
        <dbReference type="ARBA" id="ARBA00022692"/>
    </source>
</evidence>
<dbReference type="InterPro" id="IPR010129">
    <property type="entry name" value="T1SS_HlyD"/>
</dbReference>
<dbReference type="InterPro" id="IPR058781">
    <property type="entry name" value="HH_AprE-like"/>
</dbReference>
<dbReference type="Proteomes" id="UP000679352">
    <property type="component" value="Plasmid p4"/>
</dbReference>
<proteinExistence type="inferred from homology"/>
<accession>A0A975S4E0</accession>
<reference evidence="14" key="1">
    <citation type="submission" date="2021-06" db="EMBL/GenBank/DDBJ databases">
        <authorList>
            <person name="Lee C.-S."/>
            <person name="Jin L."/>
        </authorList>
    </citation>
    <scope>NUCLEOTIDE SEQUENCE</scope>
    <source>
        <strain evidence="14">Con5</strain>
        <plasmid evidence="14">p4</plasmid>
    </source>
</reference>
<keyword evidence="15" id="KW-1185">Reference proteome</keyword>
<keyword evidence="7 9" id="KW-1133">Transmembrane helix</keyword>
<feature type="coiled-coil region" evidence="10">
    <location>
        <begin position="241"/>
        <end position="304"/>
    </location>
</feature>
<feature type="compositionally biased region" description="Low complexity" evidence="11">
    <location>
        <begin position="7"/>
        <end position="21"/>
    </location>
</feature>
<evidence type="ECO:0000256" key="4">
    <source>
        <dbReference type="ARBA" id="ARBA00022475"/>
    </source>
</evidence>
<feature type="domain" description="AprE-like beta-barrel" evidence="13">
    <location>
        <begin position="354"/>
        <end position="442"/>
    </location>
</feature>
<dbReference type="PANTHER" id="PTHR30386:SF17">
    <property type="entry name" value="ALKALINE PROTEASE SECRETION PROTEIN APRE"/>
    <property type="match status" value="1"/>
</dbReference>
<evidence type="ECO:0000259" key="12">
    <source>
        <dbReference type="Pfam" id="PF25994"/>
    </source>
</evidence>
<feature type="domain" description="AprE-like long alpha-helical hairpin" evidence="12">
    <location>
        <begin position="121"/>
        <end position="310"/>
    </location>
</feature>
<gene>
    <name evidence="14" type="ORF">KM031_21355</name>
</gene>
<evidence type="ECO:0000313" key="15">
    <source>
        <dbReference type="Proteomes" id="UP000679352"/>
    </source>
</evidence>
<dbReference type="Pfam" id="PF26002">
    <property type="entry name" value="Beta-barrel_AprE"/>
    <property type="match status" value="1"/>
</dbReference>
<feature type="transmembrane region" description="Helical" evidence="9">
    <location>
        <begin position="47"/>
        <end position="65"/>
    </location>
</feature>
<dbReference type="PANTHER" id="PTHR30386">
    <property type="entry name" value="MEMBRANE FUSION SUBUNIT OF EMRAB-TOLC MULTIDRUG EFFLUX PUMP"/>
    <property type="match status" value="1"/>
</dbReference>
<evidence type="ECO:0000256" key="11">
    <source>
        <dbReference type="SAM" id="MobiDB-lite"/>
    </source>
</evidence>